<evidence type="ECO:0000313" key="8">
    <source>
        <dbReference type="EMBL" id="VDD76285.1"/>
    </source>
</evidence>
<dbReference type="HAMAP" id="MF_01478">
    <property type="entry name" value="Ribosomal_L12_arch"/>
    <property type="match status" value="1"/>
</dbReference>
<protein>
    <recommendedName>
        <fullName evidence="5">Large ribosomal subunit protein P1</fullName>
    </recommendedName>
    <alternativeName>
        <fullName evidence="6">60S acidic ribosomal protein P1</fullName>
    </alternativeName>
</protein>
<name>A0A0R3U6A1_MESCO</name>
<feature type="compositionally biased region" description="Low complexity" evidence="7">
    <location>
        <begin position="72"/>
        <end position="97"/>
    </location>
</feature>
<feature type="region of interest" description="Disordered" evidence="7">
    <location>
        <begin position="72"/>
        <end position="122"/>
    </location>
</feature>
<sequence length="122" mass="12399">MDAKSELACTYATLILTDDGIEVTADKLNTLLKAANCKFVEPYVTSLFANALSGHNIRGFFASAASTVAAPAPAAGGQAPAAGGAPAASAAAAAAAPAKKEEEEKKEESEESDEDMGFNLFD</sequence>
<keyword evidence="3" id="KW-0689">Ribosomal protein</keyword>
<evidence type="ECO:0000256" key="7">
    <source>
        <dbReference type="SAM" id="MobiDB-lite"/>
    </source>
</evidence>
<dbReference type="InterPro" id="IPR038716">
    <property type="entry name" value="P1/P2_N_sf"/>
</dbReference>
<dbReference type="GO" id="GO:0006414">
    <property type="term" value="P:translational elongation"/>
    <property type="evidence" value="ECO:0007669"/>
    <property type="project" value="InterPro"/>
</dbReference>
<dbReference type="EMBL" id="UXSR01000359">
    <property type="protein sequence ID" value="VDD76285.1"/>
    <property type="molecule type" value="Genomic_DNA"/>
</dbReference>
<dbReference type="Proteomes" id="UP000267029">
    <property type="component" value="Unassembled WGS sequence"/>
</dbReference>
<reference evidence="10" key="2">
    <citation type="submission" date="2019-11" db="UniProtKB">
        <authorList>
            <consortium name="WormBaseParasite"/>
        </authorList>
    </citation>
    <scope>IDENTIFICATION</scope>
</reference>
<dbReference type="InterPro" id="IPR027534">
    <property type="entry name" value="Ribosomal_P1/P2"/>
</dbReference>
<dbReference type="GO" id="GO:0003735">
    <property type="term" value="F:structural constituent of ribosome"/>
    <property type="evidence" value="ECO:0007669"/>
    <property type="project" value="InterPro"/>
</dbReference>
<dbReference type="AlphaFoldDB" id="A0A0R3U6A1"/>
<dbReference type="STRING" id="53468.A0A0R3U6A1"/>
<evidence type="ECO:0000256" key="4">
    <source>
        <dbReference type="ARBA" id="ARBA00023274"/>
    </source>
</evidence>
<reference evidence="8 9" key="1">
    <citation type="submission" date="2018-10" db="EMBL/GenBank/DDBJ databases">
        <authorList>
            <consortium name="Pathogen Informatics"/>
        </authorList>
    </citation>
    <scope>NUCLEOTIDE SEQUENCE [LARGE SCALE GENOMIC DNA]</scope>
</reference>
<comment type="similarity">
    <text evidence="2">Belongs to the eukaryotic ribosomal protein P1/P2 family.</text>
</comment>
<dbReference type="OrthoDB" id="2194681at2759"/>
<dbReference type="GO" id="GO:0022625">
    <property type="term" value="C:cytosolic large ribosomal subunit"/>
    <property type="evidence" value="ECO:0007669"/>
    <property type="project" value="TreeGrafter"/>
</dbReference>
<organism evidence="8 9">
    <name type="scientific">Mesocestoides corti</name>
    <name type="common">Flatworm</name>
    <dbReference type="NCBI Taxonomy" id="53468"/>
    <lineage>
        <taxon>Eukaryota</taxon>
        <taxon>Metazoa</taxon>
        <taxon>Spiralia</taxon>
        <taxon>Lophotrochozoa</taxon>
        <taxon>Platyhelminthes</taxon>
        <taxon>Cestoda</taxon>
        <taxon>Eucestoda</taxon>
        <taxon>Cyclophyllidea</taxon>
        <taxon>Mesocestoididae</taxon>
        <taxon>Mesocestoides</taxon>
    </lineage>
</organism>
<evidence type="ECO:0000313" key="10">
    <source>
        <dbReference type="WBParaSite" id="MCU_008194-RA"/>
    </source>
</evidence>
<dbReference type="WBParaSite" id="MCU_008194-RA">
    <property type="protein sequence ID" value="MCU_008194-RA"/>
    <property type="gene ID" value="MCU_008194"/>
</dbReference>
<evidence type="ECO:0000256" key="6">
    <source>
        <dbReference type="ARBA" id="ARBA00042918"/>
    </source>
</evidence>
<evidence type="ECO:0000256" key="3">
    <source>
        <dbReference type="ARBA" id="ARBA00022980"/>
    </source>
</evidence>
<evidence type="ECO:0000256" key="5">
    <source>
        <dbReference type="ARBA" id="ARBA00041116"/>
    </source>
</evidence>
<evidence type="ECO:0000256" key="1">
    <source>
        <dbReference type="ARBA" id="ARBA00003362"/>
    </source>
</evidence>
<dbReference type="Pfam" id="PF00428">
    <property type="entry name" value="Ribosomal_60s"/>
    <property type="match status" value="1"/>
</dbReference>
<dbReference type="GO" id="GO:0030295">
    <property type="term" value="F:protein kinase activator activity"/>
    <property type="evidence" value="ECO:0007669"/>
    <property type="project" value="TreeGrafter"/>
</dbReference>
<accession>A0A0R3U6A1</accession>
<dbReference type="PANTHER" id="PTHR45696">
    <property type="entry name" value="60S ACIDIC RIBOSOMAL PROTEIN P1"/>
    <property type="match status" value="1"/>
</dbReference>
<gene>
    <name evidence="8" type="ORF">MCOS_LOCUS2288</name>
</gene>
<dbReference type="CDD" id="cd05831">
    <property type="entry name" value="Ribosomal_P1"/>
    <property type="match status" value="1"/>
</dbReference>
<evidence type="ECO:0000313" key="9">
    <source>
        <dbReference type="Proteomes" id="UP000267029"/>
    </source>
</evidence>
<proteinExistence type="inferred from homology"/>
<comment type="function">
    <text evidence="1">Plays an important role in the elongation step of protein synthesis.</text>
</comment>
<feature type="compositionally biased region" description="Basic and acidic residues" evidence="7">
    <location>
        <begin position="98"/>
        <end position="108"/>
    </location>
</feature>
<dbReference type="GO" id="GO:0043021">
    <property type="term" value="F:ribonucleoprotein complex binding"/>
    <property type="evidence" value="ECO:0007669"/>
    <property type="project" value="TreeGrafter"/>
</dbReference>
<keyword evidence="4" id="KW-0687">Ribonucleoprotein</keyword>
<keyword evidence="9" id="KW-1185">Reference proteome</keyword>
<dbReference type="FunFam" id="1.10.10.1410:FF:000001">
    <property type="entry name" value="60S acidic ribosomal protein P1"/>
    <property type="match status" value="1"/>
</dbReference>
<dbReference type="Gene3D" id="1.10.10.1410">
    <property type="match status" value="1"/>
</dbReference>
<evidence type="ECO:0000256" key="2">
    <source>
        <dbReference type="ARBA" id="ARBA00005436"/>
    </source>
</evidence>
<dbReference type="GO" id="GO:0002181">
    <property type="term" value="P:cytoplasmic translation"/>
    <property type="evidence" value="ECO:0007669"/>
    <property type="project" value="TreeGrafter"/>
</dbReference>
<dbReference type="PANTHER" id="PTHR45696:SF10">
    <property type="entry name" value="LARGE RIBOSOMAL SUBUNIT PROTEIN P1"/>
    <property type="match status" value="1"/>
</dbReference>